<dbReference type="EnsemblMetazoa" id="XM_038011886.1">
    <property type="protein sequence ID" value="XP_037867814.1"/>
    <property type="gene ID" value="LOC101746951"/>
</dbReference>
<accession>A0A8R2QWL2</accession>
<evidence type="ECO:0000313" key="1">
    <source>
        <dbReference type="EnsemblMetazoa" id="XP_037867814.1"/>
    </source>
</evidence>
<protein>
    <submittedName>
        <fullName evidence="1">Uncharacterized protein</fullName>
    </submittedName>
</protein>
<dbReference type="AlphaFoldDB" id="A0A8R2QWL2"/>
<sequence>MSRVSRIGKLGHPLYNKIGMSTSHLKALCVTLCLGSMSSSEESARDFIEHVLRIPNPDRVLNSVLGRLERNRQALAKEARLDNSDCQDSETVVLPEYTESIQPSREKELRHVTTQKHYPICHLERKIKKLNTDEYEYRPAYYEEVRCTMATSEDLGVTNEICSSLGFSCVQWNKTIHLTRRRYSSDCWETRTLVIPAGCECMWPVYRLGDMKLHV</sequence>
<keyword evidence="2" id="KW-1185">Reference proteome</keyword>
<evidence type="ECO:0000313" key="2">
    <source>
        <dbReference type="Proteomes" id="UP000005204"/>
    </source>
</evidence>
<reference evidence="2" key="1">
    <citation type="journal article" date="2008" name="Insect Biochem. Mol. Biol.">
        <title>The genome of a lepidopteran model insect, the silkworm Bombyx mori.</title>
        <authorList>
            <consortium name="International Silkworm Genome Consortium"/>
        </authorList>
    </citation>
    <scope>NUCLEOTIDE SEQUENCE [LARGE SCALE GENOMIC DNA]</scope>
    <source>
        <strain evidence="2">p50T</strain>
    </source>
</reference>
<proteinExistence type="predicted"/>
<dbReference type="GeneID" id="101746951"/>
<dbReference type="RefSeq" id="XP_037867814.1">
    <property type="nucleotide sequence ID" value="XM_038011886.2"/>
</dbReference>
<name>A0A8R2QWL2_BOMMO</name>
<reference evidence="1" key="2">
    <citation type="submission" date="2022-06" db="UniProtKB">
        <authorList>
            <consortium name="EnsemblMetazoa"/>
        </authorList>
    </citation>
    <scope>IDENTIFICATION</scope>
    <source>
        <strain evidence="1">p50T (Dazao)</strain>
    </source>
</reference>
<dbReference type="Proteomes" id="UP000005204">
    <property type="component" value="Unassembled WGS sequence"/>
</dbReference>
<organism evidence="1 2">
    <name type="scientific">Bombyx mori</name>
    <name type="common">Silk moth</name>
    <dbReference type="NCBI Taxonomy" id="7091"/>
    <lineage>
        <taxon>Eukaryota</taxon>
        <taxon>Metazoa</taxon>
        <taxon>Ecdysozoa</taxon>
        <taxon>Arthropoda</taxon>
        <taxon>Hexapoda</taxon>
        <taxon>Insecta</taxon>
        <taxon>Pterygota</taxon>
        <taxon>Neoptera</taxon>
        <taxon>Endopterygota</taxon>
        <taxon>Lepidoptera</taxon>
        <taxon>Glossata</taxon>
        <taxon>Ditrysia</taxon>
        <taxon>Bombycoidea</taxon>
        <taxon>Bombycidae</taxon>
        <taxon>Bombycinae</taxon>
        <taxon>Bombyx</taxon>
    </lineage>
</organism>